<evidence type="ECO:0000256" key="9">
    <source>
        <dbReference type="ARBA" id="ARBA00023125"/>
    </source>
</evidence>
<dbReference type="InterPro" id="IPR022637">
    <property type="entry name" value="DNA_polIII_beta_cen"/>
</dbReference>
<evidence type="ECO:0000256" key="7">
    <source>
        <dbReference type="ARBA" id="ARBA00022705"/>
    </source>
</evidence>
<comment type="subunit">
    <text evidence="10">Forms a ring-shaped head-to-tail homodimer around DNA.</text>
</comment>
<keyword evidence="8 10" id="KW-0239">DNA-directed DNA polymerase</keyword>
<evidence type="ECO:0000256" key="10">
    <source>
        <dbReference type="PIRNR" id="PIRNR000804"/>
    </source>
</evidence>
<dbReference type="Gene3D" id="3.70.10.10">
    <property type="match status" value="1"/>
</dbReference>
<protein>
    <recommendedName>
        <fullName evidence="3 10">Beta sliding clamp</fullName>
    </recommendedName>
</protein>
<dbReference type="NCBIfam" id="TIGR00663">
    <property type="entry name" value="dnan"/>
    <property type="match status" value="1"/>
</dbReference>
<feature type="domain" description="DNA polymerase III beta sliding clamp central" evidence="12">
    <location>
        <begin position="146"/>
        <end position="260"/>
    </location>
</feature>
<evidence type="ECO:0000256" key="2">
    <source>
        <dbReference type="ARBA" id="ARBA00010752"/>
    </source>
</evidence>
<keyword evidence="9" id="KW-0238">DNA-binding</keyword>
<dbReference type="Proteomes" id="UP000004416">
    <property type="component" value="Unassembled WGS sequence"/>
</dbReference>
<dbReference type="SUPFAM" id="SSF55979">
    <property type="entry name" value="DNA clamp"/>
    <property type="match status" value="3"/>
</dbReference>
<organism evidence="14 15">
    <name type="scientific">Desulfitobacterium hafniense DP7</name>
    <dbReference type="NCBI Taxonomy" id="537010"/>
    <lineage>
        <taxon>Bacteria</taxon>
        <taxon>Bacillati</taxon>
        <taxon>Bacillota</taxon>
        <taxon>Clostridia</taxon>
        <taxon>Eubacteriales</taxon>
        <taxon>Desulfitobacteriaceae</taxon>
        <taxon>Desulfitobacterium</taxon>
    </lineage>
</organism>
<evidence type="ECO:0000256" key="8">
    <source>
        <dbReference type="ARBA" id="ARBA00022932"/>
    </source>
</evidence>
<evidence type="ECO:0000259" key="12">
    <source>
        <dbReference type="Pfam" id="PF02767"/>
    </source>
</evidence>
<comment type="similarity">
    <text evidence="2 10">Belongs to the beta sliding clamp family.</text>
</comment>
<dbReference type="EMBL" id="AFZX01000105">
    <property type="protein sequence ID" value="EHL05309.1"/>
    <property type="molecule type" value="Genomic_DNA"/>
</dbReference>
<evidence type="ECO:0000256" key="3">
    <source>
        <dbReference type="ARBA" id="ARBA00021035"/>
    </source>
</evidence>
<keyword evidence="7 10" id="KW-0235">DNA replication</keyword>
<dbReference type="GO" id="GO:0003677">
    <property type="term" value="F:DNA binding"/>
    <property type="evidence" value="ECO:0007669"/>
    <property type="project" value="UniProtKB-UniRule"/>
</dbReference>
<evidence type="ECO:0000259" key="13">
    <source>
        <dbReference type="Pfam" id="PF02768"/>
    </source>
</evidence>
<evidence type="ECO:0000256" key="1">
    <source>
        <dbReference type="ARBA" id="ARBA00004496"/>
    </source>
</evidence>
<dbReference type="InterPro" id="IPR046938">
    <property type="entry name" value="DNA_clamp_sf"/>
</dbReference>
<dbReference type="GO" id="GO:0008408">
    <property type="term" value="F:3'-5' exonuclease activity"/>
    <property type="evidence" value="ECO:0007669"/>
    <property type="project" value="InterPro"/>
</dbReference>
<evidence type="ECO:0000313" key="14">
    <source>
        <dbReference type="EMBL" id="EHL05309.1"/>
    </source>
</evidence>
<dbReference type="PANTHER" id="PTHR30478:SF0">
    <property type="entry name" value="BETA SLIDING CLAMP"/>
    <property type="match status" value="1"/>
</dbReference>
<sequence length="385" mass="43406">MFPAKYSTVDKFFEEAAFMKIYCSKDSLITGVNTVQKAVSNKNTLPVLQGIMIRAEGQSLIFEATDLEIGIRCVVPAQVEKEGVVVLPSRLFSDLVRKLPDVLIELELQNDVINIHYNESDLSLRGYDPEEFPLLPDLFDAETFNLPVSIFKTMIKQTIFACSAEESRPVFTGCLLQIEDGSLRLIATDTHRLAYRIAEISNPEQIKFQGIIPAKTLGEIYRLLRDEDENLFIRFNQAQIVFQFGAVHLLSRLIEGQFPNYKQVIPQSCQTKVLLSARLFQDSVERASLLARDGSHTSIIKLSVDTERLSIDQTSELGKISEQMEVKKEGNDVKIAFNSKFLLDVLKIIDSEEIVFELSGSYSPGIIRPVDDPNYLYLALPVRTS</sequence>
<feature type="domain" description="DNA polymerase III beta sliding clamp N-terminal" evidence="11">
    <location>
        <begin position="19"/>
        <end position="136"/>
    </location>
</feature>
<dbReference type="PIRSF" id="PIRSF000804">
    <property type="entry name" value="DNA_pol_III_b"/>
    <property type="match status" value="1"/>
</dbReference>
<dbReference type="Pfam" id="PF00712">
    <property type="entry name" value="DNA_pol3_beta"/>
    <property type="match status" value="1"/>
</dbReference>
<dbReference type="GO" id="GO:0009360">
    <property type="term" value="C:DNA polymerase III complex"/>
    <property type="evidence" value="ECO:0007669"/>
    <property type="project" value="InterPro"/>
</dbReference>
<evidence type="ECO:0000259" key="11">
    <source>
        <dbReference type="Pfam" id="PF00712"/>
    </source>
</evidence>
<proteinExistence type="inferred from homology"/>
<dbReference type="InterPro" id="IPR001001">
    <property type="entry name" value="DNA_polIII_beta"/>
</dbReference>
<evidence type="ECO:0000256" key="6">
    <source>
        <dbReference type="ARBA" id="ARBA00022695"/>
    </source>
</evidence>
<keyword evidence="5 10" id="KW-0808">Transferase</keyword>
<comment type="caution">
    <text evidence="14">The sequence shown here is derived from an EMBL/GenBank/DDBJ whole genome shotgun (WGS) entry which is preliminary data.</text>
</comment>
<dbReference type="InterPro" id="IPR022635">
    <property type="entry name" value="DNA_polIII_beta_C"/>
</dbReference>
<dbReference type="PATRIC" id="fig|537010.4.peg.3780"/>
<dbReference type="AlphaFoldDB" id="G9XSU4"/>
<dbReference type="CDD" id="cd00140">
    <property type="entry name" value="beta_clamp"/>
    <property type="match status" value="1"/>
</dbReference>
<dbReference type="Gene3D" id="3.10.150.10">
    <property type="entry name" value="DNA Polymerase III, subunit A, domain 2"/>
    <property type="match status" value="1"/>
</dbReference>
<evidence type="ECO:0000256" key="5">
    <source>
        <dbReference type="ARBA" id="ARBA00022679"/>
    </source>
</evidence>
<comment type="subcellular location">
    <subcellularLocation>
        <location evidence="1 10">Cytoplasm</location>
    </subcellularLocation>
</comment>
<evidence type="ECO:0000313" key="15">
    <source>
        <dbReference type="Proteomes" id="UP000004416"/>
    </source>
</evidence>
<accession>G9XSU4</accession>
<reference evidence="14 15" key="1">
    <citation type="submission" date="2011-08" db="EMBL/GenBank/DDBJ databases">
        <authorList>
            <person name="Weinstock G."/>
            <person name="Sodergren E."/>
            <person name="Clifton S."/>
            <person name="Fulton L."/>
            <person name="Fulton B."/>
            <person name="Courtney L."/>
            <person name="Fronick C."/>
            <person name="Harrison M."/>
            <person name="Strong C."/>
            <person name="Farmer C."/>
            <person name="Delahaunty K."/>
            <person name="Markovic C."/>
            <person name="Hall O."/>
            <person name="Minx P."/>
            <person name="Tomlinson C."/>
            <person name="Mitreva M."/>
            <person name="Hou S."/>
            <person name="Chen J."/>
            <person name="Wollam A."/>
            <person name="Pepin K.H."/>
            <person name="Johnson M."/>
            <person name="Bhonagiri V."/>
            <person name="Zhang X."/>
            <person name="Suruliraj S."/>
            <person name="Warren W."/>
            <person name="Chinwalla A."/>
            <person name="Mardis E.R."/>
            <person name="Wilson R.K."/>
        </authorList>
    </citation>
    <scope>NUCLEOTIDE SEQUENCE [LARGE SCALE GENOMIC DNA]</scope>
    <source>
        <strain evidence="14 15">DP7</strain>
    </source>
</reference>
<dbReference type="Pfam" id="PF02767">
    <property type="entry name" value="DNA_pol3_beta_2"/>
    <property type="match status" value="1"/>
</dbReference>
<feature type="domain" description="DNA polymerase III beta sliding clamp C-terminal" evidence="13">
    <location>
        <begin position="262"/>
        <end position="383"/>
    </location>
</feature>
<gene>
    <name evidence="14" type="ORF">HMPREF0322_04048</name>
</gene>
<dbReference type="Pfam" id="PF02768">
    <property type="entry name" value="DNA_pol3_beta_3"/>
    <property type="match status" value="1"/>
</dbReference>
<dbReference type="GO" id="GO:0006271">
    <property type="term" value="P:DNA strand elongation involved in DNA replication"/>
    <property type="evidence" value="ECO:0007669"/>
    <property type="project" value="TreeGrafter"/>
</dbReference>
<dbReference type="InterPro" id="IPR022634">
    <property type="entry name" value="DNA_polIII_beta_N"/>
</dbReference>
<dbReference type="GO" id="GO:0005737">
    <property type="term" value="C:cytoplasm"/>
    <property type="evidence" value="ECO:0007669"/>
    <property type="project" value="UniProtKB-SubCell"/>
</dbReference>
<keyword evidence="6 10" id="KW-0548">Nucleotidyltransferase</keyword>
<dbReference type="GO" id="GO:0003887">
    <property type="term" value="F:DNA-directed DNA polymerase activity"/>
    <property type="evidence" value="ECO:0007669"/>
    <property type="project" value="UniProtKB-UniRule"/>
</dbReference>
<dbReference type="HOGENOM" id="CLU_038149_2_1_9"/>
<name>G9XSU4_DESHA</name>
<dbReference type="PANTHER" id="PTHR30478">
    <property type="entry name" value="DNA POLYMERASE III SUBUNIT BETA"/>
    <property type="match status" value="1"/>
</dbReference>
<evidence type="ECO:0000256" key="4">
    <source>
        <dbReference type="ARBA" id="ARBA00022490"/>
    </source>
</evidence>
<comment type="function">
    <text evidence="10">Confers DNA tethering and processivity to DNA polymerases and other proteins. Acts as a clamp, forming a ring around DNA (a reaction catalyzed by the clamp-loading complex) which diffuses in an ATP-independent manner freely and bidirectionally along dsDNA. Initially characterized for its ability to contact the catalytic subunit of DNA polymerase III (Pol III), a complex, multichain enzyme responsible for most of the replicative synthesis in bacteria; Pol III exhibits 3'-5' exonuclease proofreading activity. The beta chain is required for initiation of replication as well as for processivity of DNA replication.</text>
</comment>
<keyword evidence="4 10" id="KW-0963">Cytoplasm</keyword>
<dbReference type="SMART" id="SM00480">
    <property type="entry name" value="POL3Bc"/>
    <property type="match status" value="1"/>
</dbReference>